<dbReference type="InterPro" id="IPR011765">
    <property type="entry name" value="Pept_M16_N"/>
</dbReference>
<reference evidence="3" key="1">
    <citation type="journal article" date="2014" name="Front. Microbiol.">
        <title>High frequency of phylogenetically diverse reductive dehalogenase-homologous genes in deep subseafloor sedimentary metagenomes.</title>
        <authorList>
            <person name="Kawai M."/>
            <person name="Futagami T."/>
            <person name="Toyoda A."/>
            <person name="Takaki Y."/>
            <person name="Nishi S."/>
            <person name="Hori S."/>
            <person name="Arai W."/>
            <person name="Tsubouchi T."/>
            <person name="Morono Y."/>
            <person name="Uchiyama I."/>
            <person name="Ito T."/>
            <person name="Fujiyama A."/>
            <person name="Inagaki F."/>
            <person name="Takami H."/>
        </authorList>
    </citation>
    <scope>NUCLEOTIDE SEQUENCE</scope>
    <source>
        <strain evidence="3">Expedition CK06-06</strain>
    </source>
</reference>
<dbReference type="PROSITE" id="PS00143">
    <property type="entry name" value="INSULINASE"/>
    <property type="match status" value="1"/>
</dbReference>
<dbReference type="GO" id="GO:0006508">
    <property type="term" value="P:proteolysis"/>
    <property type="evidence" value="ECO:0007669"/>
    <property type="project" value="InterPro"/>
</dbReference>
<evidence type="ECO:0000259" key="2">
    <source>
        <dbReference type="Pfam" id="PF00675"/>
    </source>
</evidence>
<dbReference type="Pfam" id="PF00675">
    <property type="entry name" value="Peptidase_M16"/>
    <property type="match status" value="1"/>
</dbReference>
<dbReference type="GO" id="GO:0046872">
    <property type="term" value="F:metal ion binding"/>
    <property type="evidence" value="ECO:0007669"/>
    <property type="project" value="InterPro"/>
</dbReference>
<dbReference type="AlphaFoldDB" id="X0UEF1"/>
<sequence>MYQKTTLDNGLRILTAPMPHTYSVAITIYIGAGSRYERKEHAGLSHFVEHLCFKGSQKRPTSKDISEAIDRVGGMLNGATDRELTVYHCKVAAPHFPLALDVLVDLIRAPRFEPQEMEKERQVILEELAMIADIPSQLVDLDIDQALWADQPLGWDVAGTEESVKAIDCQMALDYLSRQYVPKNIVVSMAGNVDPRQAQEQVAALWRDCPSGSPSSSFPTTDGQG</sequence>
<accession>X0UEF1</accession>
<dbReference type="SUPFAM" id="SSF63411">
    <property type="entry name" value="LuxS/MPP-like metallohydrolase"/>
    <property type="match status" value="1"/>
</dbReference>
<dbReference type="EMBL" id="BARS01010963">
    <property type="protein sequence ID" value="GAF98782.1"/>
    <property type="molecule type" value="Genomic_DNA"/>
</dbReference>
<dbReference type="PANTHER" id="PTHR11851:SF49">
    <property type="entry name" value="MITOCHONDRIAL-PROCESSING PEPTIDASE SUBUNIT ALPHA"/>
    <property type="match status" value="1"/>
</dbReference>
<dbReference type="InterPro" id="IPR011249">
    <property type="entry name" value="Metalloenz_LuxS/M16"/>
</dbReference>
<protein>
    <recommendedName>
        <fullName evidence="2">Peptidase M16 N-terminal domain-containing protein</fullName>
    </recommendedName>
</protein>
<dbReference type="InterPro" id="IPR050361">
    <property type="entry name" value="MPP/UQCRC_Complex"/>
</dbReference>
<feature type="non-terminal residue" evidence="3">
    <location>
        <position position="225"/>
    </location>
</feature>
<proteinExistence type="inferred from homology"/>
<evidence type="ECO:0000313" key="3">
    <source>
        <dbReference type="EMBL" id="GAF98782.1"/>
    </source>
</evidence>
<name>X0UEF1_9ZZZZ</name>
<evidence type="ECO:0000256" key="1">
    <source>
        <dbReference type="ARBA" id="ARBA00007261"/>
    </source>
</evidence>
<organism evidence="3">
    <name type="scientific">marine sediment metagenome</name>
    <dbReference type="NCBI Taxonomy" id="412755"/>
    <lineage>
        <taxon>unclassified sequences</taxon>
        <taxon>metagenomes</taxon>
        <taxon>ecological metagenomes</taxon>
    </lineage>
</organism>
<comment type="caution">
    <text evidence="3">The sequence shown here is derived from an EMBL/GenBank/DDBJ whole genome shotgun (WGS) entry which is preliminary data.</text>
</comment>
<dbReference type="GO" id="GO:0004222">
    <property type="term" value="F:metalloendopeptidase activity"/>
    <property type="evidence" value="ECO:0007669"/>
    <property type="project" value="InterPro"/>
</dbReference>
<dbReference type="InterPro" id="IPR001431">
    <property type="entry name" value="Pept_M16_Zn_BS"/>
</dbReference>
<feature type="domain" description="Peptidase M16 N-terminal" evidence="2">
    <location>
        <begin position="13"/>
        <end position="160"/>
    </location>
</feature>
<dbReference type="Gene3D" id="3.30.830.10">
    <property type="entry name" value="Metalloenzyme, LuxS/M16 peptidase-like"/>
    <property type="match status" value="1"/>
</dbReference>
<dbReference type="PANTHER" id="PTHR11851">
    <property type="entry name" value="METALLOPROTEASE"/>
    <property type="match status" value="1"/>
</dbReference>
<comment type="similarity">
    <text evidence="1">Belongs to the peptidase M16 family.</text>
</comment>
<gene>
    <name evidence="3" type="ORF">S01H1_20126</name>
</gene>